<sequence>MASEPNKPSDASADESFQQDRQRLARDFDPYLQDSFSIYRTNPRRQEAYDRCAPDVVKFLKCVDAEGPTWFWRCNTLHIELQRCYEANKPATPPLLQTYARDFKDTALTRWQQAKDLFHDLTGGRGQ</sequence>
<feature type="region of interest" description="Disordered" evidence="4">
    <location>
        <begin position="1"/>
        <end position="20"/>
    </location>
</feature>
<keyword evidence="6" id="KW-1185">Reference proteome</keyword>
<dbReference type="Pfam" id="PF08583">
    <property type="entry name" value="Cmc1"/>
    <property type="match status" value="1"/>
</dbReference>
<keyword evidence="2" id="KW-1015">Disulfide bond</keyword>
<evidence type="ECO:0000256" key="2">
    <source>
        <dbReference type="ARBA" id="ARBA00023157"/>
    </source>
</evidence>
<dbReference type="AlphaFoldDB" id="A0A835XEJ9"/>
<comment type="caution">
    <text evidence="5">The sequence shown here is derived from an EMBL/GenBank/DDBJ whole genome shotgun (WGS) entry which is preliminary data.</text>
</comment>
<name>A0A835XEJ9_9CHLO</name>
<evidence type="ECO:0000313" key="5">
    <source>
        <dbReference type="EMBL" id="KAG2483077.1"/>
    </source>
</evidence>
<accession>A0A835XEJ9</accession>
<dbReference type="GO" id="GO:0005739">
    <property type="term" value="C:mitochondrion"/>
    <property type="evidence" value="ECO:0007669"/>
    <property type="project" value="UniProtKB-SubCell"/>
</dbReference>
<reference evidence="5" key="1">
    <citation type="journal article" date="2020" name="bioRxiv">
        <title>Comparative genomics of Chlamydomonas.</title>
        <authorList>
            <person name="Craig R.J."/>
            <person name="Hasan A.R."/>
            <person name="Ness R.W."/>
            <person name="Keightley P.D."/>
        </authorList>
    </citation>
    <scope>NUCLEOTIDE SEQUENCE</scope>
    <source>
        <strain evidence="5">CCAP 11/70</strain>
    </source>
</reference>
<protein>
    <recommendedName>
        <fullName evidence="3">COX assembly mitochondrial protein</fullName>
    </recommendedName>
</protein>
<gene>
    <name evidence="5" type="ORF">HYH03_018018</name>
</gene>
<keyword evidence="3" id="KW-0496">Mitochondrion</keyword>
<dbReference type="Proteomes" id="UP000612055">
    <property type="component" value="Unassembled WGS sequence"/>
</dbReference>
<organism evidence="5 6">
    <name type="scientific">Edaphochlamys debaryana</name>
    <dbReference type="NCBI Taxonomy" id="47281"/>
    <lineage>
        <taxon>Eukaryota</taxon>
        <taxon>Viridiplantae</taxon>
        <taxon>Chlorophyta</taxon>
        <taxon>core chlorophytes</taxon>
        <taxon>Chlorophyceae</taxon>
        <taxon>CS clade</taxon>
        <taxon>Chlamydomonadales</taxon>
        <taxon>Chlamydomonadales incertae sedis</taxon>
        <taxon>Edaphochlamys</taxon>
    </lineage>
</organism>
<dbReference type="EMBL" id="JAEHOE010000190">
    <property type="protein sequence ID" value="KAG2483077.1"/>
    <property type="molecule type" value="Genomic_DNA"/>
</dbReference>
<comment type="similarity">
    <text evidence="1 3">Belongs to the CMC family.</text>
</comment>
<evidence type="ECO:0000256" key="4">
    <source>
        <dbReference type="SAM" id="MobiDB-lite"/>
    </source>
</evidence>
<evidence type="ECO:0000313" key="6">
    <source>
        <dbReference type="Proteomes" id="UP000612055"/>
    </source>
</evidence>
<comment type="subcellular location">
    <subcellularLocation>
        <location evidence="3">Mitochondrion</location>
    </subcellularLocation>
</comment>
<proteinExistence type="inferred from homology"/>
<dbReference type="InterPro" id="IPR013892">
    <property type="entry name" value="Cyt_c_biogenesis_Cmc1-like"/>
</dbReference>
<dbReference type="OrthoDB" id="531909at2759"/>
<evidence type="ECO:0000256" key="1">
    <source>
        <dbReference type="ARBA" id="ARBA00007347"/>
    </source>
</evidence>
<evidence type="ECO:0000256" key="3">
    <source>
        <dbReference type="RuleBase" id="RU364104"/>
    </source>
</evidence>